<reference evidence="3" key="1">
    <citation type="submission" date="2016-11" db="EMBL/GenBank/DDBJ databases">
        <authorList>
            <person name="Varghese N."/>
            <person name="Submissions S."/>
        </authorList>
    </citation>
    <scope>NUCLEOTIDE SEQUENCE [LARGE SCALE GENOMIC DNA]</scope>
    <source>
        <strain evidence="3">CGMCC 1.8995</strain>
    </source>
</reference>
<dbReference type="RefSeq" id="WP_073321769.1">
    <property type="nucleotide sequence ID" value="NZ_FQWD01000003.1"/>
</dbReference>
<protein>
    <submittedName>
        <fullName evidence="2">Uncharacterized protein</fullName>
    </submittedName>
</protein>
<keyword evidence="3" id="KW-1185">Reference proteome</keyword>
<feature type="compositionally biased region" description="Polar residues" evidence="1">
    <location>
        <begin position="1"/>
        <end position="22"/>
    </location>
</feature>
<organism evidence="2 3">
    <name type="scientific">Marisediminitalea aggregata</name>
    <dbReference type="NCBI Taxonomy" id="634436"/>
    <lineage>
        <taxon>Bacteria</taxon>
        <taxon>Pseudomonadati</taxon>
        <taxon>Pseudomonadota</taxon>
        <taxon>Gammaproteobacteria</taxon>
        <taxon>Alteromonadales</taxon>
        <taxon>Alteromonadaceae</taxon>
        <taxon>Marisediminitalea</taxon>
    </lineage>
</organism>
<dbReference type="Proteomes" id="UP000184520">
    <property type="component" value="Unassembled WGS sequence"/>
</dbReference>
<evidence type="ECO:0000313" key="3">
    <source>
        <dbReference type="Proteomes" id="UP000184520"/>
    </source>
</evidence>
<name>A0A1M5J919_9ALTE</name>
<accession>A0A1M5J919</accession>
<feature type="region of interest" description="Disordered" evidence="1">
    <location>
        <begin position="99"/>
        <end position="134"/>
    </location>
</feature>
<evidence type="ECO:0000256" key="1">
    <source>
        <dbReference type="SAM" id="MobiDB-lite"/>
    </source>
</evidence>
<dbReference type="STRING" id="634436.SAMN05216361_1995"/>
<dbReference type="AlphaFoldDB" id="A0A1M5J919"/>
<feature type="region of interest" description="Disordered" evidence="1">
    <location>
        <begin position="1"/>
        <end position="38"/>
    </location>
</feature>
<sequence>MNIQSATSSVFQTEQTMATNQIKPPPPPKPPAQDELSDFMSQSRDDGAVQSFMHDIMAMEQSGTFDAEQVAAMAPASLQQYAQENDIDLAEFFQAKHDAFQQRQSATDDSENSETVAAQTYQAVETTQSPQQTLLDKLTGSIGVNTVA</sequence>
<dbReference type="OrthoDB" id="9834149at2"/>
<feature type="compositionally biased region" description="Polar residues" evidence="1">
    <location>
        <begin position="101"/>
        <end position="134"/>
    </location>
</feature>
<gene>
    <name evidence="2" type="ORF">SAMN05216361_1995</name>
</gene>
<dbReference type="EMBL" id="FQWD01000003">
    <property type="protein sequence ID" value="SHG37106.1"/>
    <property type="molecule type" value="Genomic_DNA"/>
</dbReference>
<evidence type="ECO:0000313" key="2">
    <source>
        <dbReference type="EMBL" id="SHG37106.1"/>
    </source>
</evidence>
<proteinExistence type="predicted"/>